<reference evidence="2 3" key="1">
    <citation type="submission" date="2020-05" db="EMBL/GenBank/DDBJ databases">
        <title>Azospirillum oleiclasticum sp. nov, a nitrogen-fixing and heavy crude oil-emulsifying bacterium isolated from the crude oil of Yumen Oilfield.</title>
        <authorList>
            <person name="Wu D."/>
            <person name="Cai M."/>
            <person name="Zhang X."/>
        </authorList>
    </citation>
    <scope>NUCLEOTIDE SEQUENCE [LARGE SCALE GENOMIC DNA]</scope>
    <source>
        <strain evidence="2 3">ROY-1-1-2</strain>
    </source>
</reference>
<proteinExistence type="predicted"/>
<accession>A0ABX2T567</accession>
<evidence type="ECO:0000313" key="2">
    <source>
        <dbReference type="EMBL" id="NYZ19454.1"/>
    </source>
</evidence>
<dbReference type="InterPro" id="IPR001173">
    <property type="entry name" value="Glyco_trans_2-like"/>
</dbReference>
<organism evidence="2 3">
    <name type="scientific">Azospirillum oleiclasticum</name>
    <dbReference type="NCBI Taxonomy" id="2735135"/>
    <lineage>
        <taxon>Bacteria</taxon>
        <taxon>Pseudomonadati</taxon>
        <taxon>Pseudomonadota</taxon>
        <taxon>Alphaproteobacteria</taxon>
        <taxon>Rhodospirillales</taxon>
        <taxon>Azospirillaceae</taxon>
        <taxon>Azospirillum</taxon>
    </lineage>
</organism>
<dbReference type="Pfam" id="PF04488">
    <property type="entry name" value="Gly_transf_sug"/>
    <property type="match status" value="1"/>
</dbReference>
<dbReference type="Proteomes" id="UP000584642">
    <property type="component" value="Unassembled WGS sequence"/>
</dbReference>
<dbReference type="InterPro" id="IPR029044">
    <property type="entry name" value="Nucleotide-diphossugar_trans"/>
</dbReference>
<evidence type="ECO:0000259" key="1">
    <source>
        <dbReference type="Pfam" id="PF00535"/>
    </source>
</evidence>
<dbReference type="InterPro" id="IPR007577">
    <property type="entry name" value="GlycoTrfase_DXD_sugar-bd_CS"/>
</dbReference>
<keyword evidence="3" id="KW-1185">Reference proteome</keyword>
<sequence>MTIPRIIHQTWKTVDIPAAYRGFQRNWKRHHPDHAYRLWTDADIDRLVAEEFPELLPVYAGYHTAICRVDLGRYLILLKHGGVYADLDCDCLRPMDPLLDGAEFVIGTEPDSHLALDKAVQRRLARILCPSVIASVPGHPFWRHILARIVEARNEEDVLDATGPFLLTRAWDSFPERDRVMLLPPHRFYPVDKDDCWNGRVFDLEFWERATRDAYVLHHWDGTWFRGDAAHGRLPTDVRVQVNDPTEPAPPAGPSPGGQPLISCLMVTRDRPALARRAIDAFLAQTWPNRELVIVDDGPDDTLADIVRGLARPEIRMLRLPDEGRSLGELRNTALDHAAGAYICQWDDDDLYDPQRLEYQLAVLSLTGARACVLARWMMWWPTAGRVAVSPVRDWEGSLLCEAAAMPRYPALRRGEDTPVVERLRRTVRMAALDLPRLYTYVVHGANTFDAAHFDVHWRHATARFEGERARAVLEELASRLPMLELPPPLPASAAPAAAAAEPDPAVLVLTPAKDAARHLPRYFQLLDRLSYDPARLSLGILESDSGDGTRALLEARLPELRVRYRRVTLLHHDFGFRPTVPRWDARIQRQRRAILARARNRLLSGALADEAWVLWLDADLVDYPEDLLRRMLAARRDVVVPHCVLPDGRTFDLNTFRIAPGHGPVEDSRHMIDGIYQPPRGAGRLYLDAFSGGGIVPVNGVGGTALLVRADLHREGLCFPPYPHRGYIETEGLAAMAADMGVGCWGMPDLRIVHAAV</sequence>
<name>A0ABX2T567_9PROT</name>
<dbReference type="InterPro" id="IPR052086">
    <property type="entry name" value="Mannan_Polymerase_Subunit"/>
</dbReference>
<dbReference type="PANTHER" id="PTHR43083">
    <property type="entry name" value="MANNAN POLYMERASE II"/>
    <property type="match status" value="1"/>
</dbReference>
<dbReference type="Pfam" id="PF03452">
    <property type="entry name" value="Anp1"/>
    <property type="match status" value="1"/>
</dbReference>
<dbReference type="Gene3D" id="3.90.550.20">
    <property type="match status" value="1"/>
</dbReference>
<dbReference type="Pfam" id="PF00535">
    <property type="entry name" value="Glycos_transf_2"/>
    <property type="match status" value="1"/>
</dbReference>
<gene>
    <name evidence="2" type="ORF">HND93_07010</name>
</gene>
<dbReference type="SUPFAM" id="SSF53448">
    <property type="entry name" value="Nucleotide-diphospho-sugar transferases"/>
    <property type="match status" value="3"/>
</dbReference>
<evidence type="ECO:0000313" key="3">
    <source>
        <dbReference type="Proteomes" id="UP000584642"/>
    </source>
</evidence>
<dbReference type="EMBL" id="JABFDB010000002">
    <property type="protein sequence ID" value="NYZ19454.1"/>
    <property type="molecule type" value="Genomic_DNA"/>
</dbReference>
<comment type="caution">
    <text evidence="2">The sequence shown here is derived from an EMBL/GenBank/DDBJ whole genome shotgun (WGS) entry which is preliminary data.</text>
</comment>
<feature type="domain" description="Glycosyltransferase 2-like" evidence="1">
    <location>
        <begin position="263"/>
        <end position="374"/>
    </location>
</feature>
<dbReference type="PANTHER" id="PTHR43083:SF6">
    <property type="entry name" value="MANNAN POLYMERASE COMPLEXES SUBUNIT MNN9"/>
    <property type="match status" value="1"/>
</dbReference>
<dbReference type="Gene3D" id="3.90.550.10">
    <property type="entry name" value="Spore Coat Polysaccharide Biosynthesis Protein SpsA, Chain A"/>
    <property type="match status" value="2"/>
</dbReference>
<dbReference type="CDD" id="cd00761">
    <property type="entry name" value="Glyco_tranf_GTA_type"/>
    <property type="match status" value="1"/>
</dbReference>
<dbReference type="RefSeq" id="WP_180281197.1">
    <property type="nucleotide sequence ID" value="NZ_JABFDB010000002.1"/>
</dbReference>
<protein>
    <submittedName>
        <fullName evidence="2">Glycosyltransferase</fullName>
    </submittedName>
</protein>